<protein>
    <submittedName>
        <fullName evidence="3">META domain-containing protein</fullName>
    </submittedName>
</protein>
<reference evidence="3 4" key="1">
    <citation type="submission" date="2019-01" db="EMBL/GenBank/DDBJ databases">
        <authorList>
            <person name="Li J."/>
        </authorList>
    </citation>
    <scope>NUCLEOTIDE SEQUENCE [LARGE SCALE GENOMIC DNA]</scope>
    <source>
        <strain evidence="3 4">CCUG 35506</strain>
    </source>
</reference>
<dbReference type="AlphaFoldDB" id="A0A4Q2JSU4"/>
<dbReference type="Gene3D" id="2.40.128.270">
    <property type="match status" value="1"/>
</dbReference>
<evidence type="ECO:0000313" key="3">
    <source>
        <dbReference type="EMBL" id="RXZ49178.1"/>
    </source>
</evidence>
<dbReference type="Pfam" id="PF03724">
    <property type="entry name" value="META"/>
    <property type="match status" value="1"/>
</dbReference>
<dbReference type="InterPro" id="IPR005184">
    <property type="entry name" value="DUF306_Meta_HslJ"/>
</dbReference>
<proteinExistence type="predicted"/>
<accession>A0A4Q2JSU4</accession>
<name>A0A4Q2JSU4_9MICO</name>
<evidence type="ECO:0000256" key="1">
    <source>
        <dbReference type="SAM" id="SignalP"/>
    </source>
</evidence>
<dbReference type="EMBL" id="SDPO01000002">
    <property type="protein sequence ID" value="RXZ49178.1"/>
    <property type="molecule type" value="Genomic_DNA"/>
</dbReference>
<evidence type="ECO:0000259" key="2">
    <source>
        <dbReference type="Pfam" id="PF03724"/>
    </source>
</evidence>
<sequence length="135" mass="13567">MPMSRTLQRLALSGTILLAATLLTACAGNAGTAGTDSAEAVDPVGTWGDVAATDEPSLVLGDDGSLTGTDGCNRLVGSWTAEADTVTFVDVASTRMACEGVDTWLSALATGTIAGDTLTVLDESGDEIGTLARTE</sequence>
<feature type="signal peptide" evidence="1">
    <location>
        <begin position="1"/>
        <end position="27"/>
    </location>
</feature>
<organism evidence="3 4">
    <name type="scientific">Agromyces fucosus</name>
    <dbReference type="NCBI Taxonomy" id="41985"/>
    <lineage>
        <taxon>Bacteria</taxon>
        <taxon>Bacillati</taxon>
        <taxon>Actinomycetota</taxon>
        <taxon>Actinomycetes</taxon>
        <taxon>Micrococcales</taxon>
        <taxon>Microbacteriaceae</taxon>
        <taxon>Agromyces</taxon>
    </lineage>
</organism>
<keyword evidence="4" id="KW-1185">Reference proteome</keyword>
<gene>
    <name evidence="3" type="ORF">ESP57_09575</name>
</gene>
<keyword evidence="1" id="KW-0732">Signal</keyword>
<feature type="domain" description="DUF306" evidence="2">
    <location>
        <begin position="49"/>
        <end position="127"/>
    </location>
</feature>
<dbReference type="PROSITE" id="PS51257">
    <property type="entry name" value="PROKAR_LIPOPROTEIN"/>
    <property type="match status" value="1"/>
</dbReference>
<comment type="caution">
    <text evidence="3">The sequence shown here is derived from an EMBL/GenBank/DDBJ whole genome shotgun (WGS) entry which is preliminary data.</text>
</comment>
<dbReference type="OrthoDB" id="4990393at2"/>
<evidence type="ECO:0000313" key="4">
    <source>
        <dbReference type="Proteomes" id="UP000292935"/>
    </source>
</evidence>
<feature type="chain" id="PRO_5020352188" evidence="1">
    <location>
        <begin position="28"/>
        <end position="135"/>
    </location>
</feature>
<dbReference type="Proteomes" id="UP000292935">
    <property type="component" value="Unassembled WGS sequence"/>
</dbReference>
<dbReference type="InterPro" id="IPR038670">
    <property type="entry name" value="HslJ-like_sf"/>
</dbReference>